<keyword evidence="1" id="KW-0175">Coiled coil</keyword>
<dbReference type="EMBL" id="PQXK01000359">
    <property type="protein sequence ID" value="TGO32057.1"/>
    <property type="molecule type" value="Genomic_DNA"/>
</dbReference>
<name>A0A4Z1GDJ2_9HELO</name>
<evidence type="ECO:0000313" key="3">
    <source>
        <dbReference type="EMBL" id="TGO32057.1"/>
    </source>
</evidence>
<feature type="coiled-coil region" evidence="1">
    <location>
        <begin position="754"/>
        <end position="781"/>
    </location>
</feature>
<evidence type="ECO:0000256" key="2">
    <source>
        <dbReference type="SAM" id="MobiDB-lite"/>
    </source>
</evidence>
<feature type="region of interest" description="Disordered" evidence="2">
    <location>
        <begin position="888"/>
        <end position="908"/>
    </location>
</feature>
<feature type="coiled-coil region" evidence="1">
    <location>
        <begin position="809"/>
        <end position="836"/>
    </location>
</feature>
<sequence length="960" mass="108386">MSKTSGVSRDKLNYVHTKLANGFRITVHNPDTFQILGFLAFDKKRGMVELCNYNSQLAREVLDMGGTSKANDEEMAGTHGEGFKLAALLMIREGHQARITASKFYWNFRWGAKEKKILWCFLSEVKKKPSQQELNPQTTESSLFRDASPWKDVSVKMGCVRGKQGKSITEAEVMEWLKVCIHFDRPKEIVCTPSGNLILDPNFRGKIYLKGLFLEKTSRTYAVKYGYDFSQGHIGRDRKGMEDPEQMATLSAKVWEEAVKKNGSKMLDMYIDMLLDKENFWYDSLNAVNKTTRYMAKAIWSRLRKKEDNFYYGSQNSAKESAMIKSLLKKEPVLLPDKLWKALTKYKLLQTPLEYRKNIMCNSQTAPILDTPYCASLMRTLRAALALDPQTQPFLLIFKKAGTSGLDSYLGIDNSKLLLHEKWMDFEKSHGENSTDCILSYMRNSGGVDPIEVFSCDHIIIEICNQVLQELDRIRAGKDFMSDRSVNSLKSQVSECLKNMLRGIQAFPGPQKGEICVSWEDNEAGKLFRLHHLKLQCCVTLHRESTCSHKRSELLARELRCSTTHKDSMKKSDDEMRTEACGCSQKIVTCTSVDNEITFSDLTLTESYFPMVSRAHTPIAFFGCPPVAQKPAANQSVTVVKTLRGTYVPMKPSLDVKGSQVAPANNRRELNEALGKAQDANTELKRIKQTLSICEMLSKELNQQVVSLQSQKESTSAVLDKIKAENASKISQILGLNARVQDLTSHLNNAKFETTALKTQLATIQSEKETLQQRLDNIQIQTNSSRRDSEAQETINDLQNRICQIEFKIGEYQKVNEQLREDNQVIEARAIEAESQKTAAIEQRNEFVIARYEASIQGQSSSQSIATFSRQSSIAGFGRVAGIKRGRSPSMDVRMREESVVRGAASNSQTVNEELEMYGASPPHLMSSLVKSERECVSGTRGLAKKLRMESREVIDLSED</sequence>
<organism evidence="3 4">
    <name type="scientific">Botrytis hyacinthi</name>
    <dbReference type="NCBI Taxonomy" id="278943"/>
    <lineage>
        <taxon>Eukaryota</taxon>
        <taxon>Fungi</taxon>
        <taxon>Dikarya</taxon>
        <taxon>Ascomycota</taxon>
        <taxon>Pezizomycotina</taxon>
        <taxon>Leotiomycetes</taxon>
        <taxon>Helotiales</taxon>
        <taxon>Sclerotiniaceae</taxon>
        <taxon>Botrytis</taxon>
    </lineage>
</organism>
<dbReference type="Proteomes" id="UP000297814">
    <property type="component" value="Unassembled WGS sequence"/>
</dbReference>
<dbReference type="AlphaFoldDB" id="A0A4Z1GDJ2"/>
<proteinExistence type="predicted"/>
<evidence type="ECO:0000313" key="4">
    <source>
        <dbReference type="Proteomes" id="UP000297814"/>
    </source>
</evidence>
<reference evidence="3 4" key="1">
    <citation type="submission" date="2017-12" db="EMBL/GenBank/DDBJ databases">
        <title>Comparative genomics of Botrytis spp.</title>
        <authorList>
            <person name="Valero-Jimenez C.A."/>
            <person name="Tapia P."/>
            <person name="Veloso J."/>
            <person name="Silva-Moreno E."/>
            <person name="Staats M."/>
            <person name="Valdes J.H."/>
            <person name="Van Kan J.A.L."/>
        </authorList>
    </citation>
    <scope>NUCLEOTIDE SEQUENCE [LARGE SCALE GENOMIC DNA]</scope>
    <source>
        <strain evidence="3 4">Bh0001</strain>
    </source>
</reference>
<accession>A0A4Z1GDJ2</accession>
<gene>
    <name evidence="3" type="ORF">BHYA_0359g00020</name>
</gene>
<protein>
    <submittedName>
        <fullName evidence="3">Uncharacterized protein</fullName>
    </submittedName>
</protein>
<keyword evidence="4" id="KW-1185">Reference proteome</keyword>
<comment type="caution">
    <text evidence="3">The sequence shown here is derived from an EMBL/GenBank/DDBJ whole genome shotgun (WGS) entry which is preliminary data.</text>
</comment>
<evidence type="ECO:0000256" key="1">
    <source>
        <dbReference type="SAM" id="Coils"/>
    </source>
</evidence>